<dbReference type="SUPFAM" id="SSF54106">
    <property type="entry name" value="LysM domain"/>
    <property type="match status" value="4"/>
</dbReference>
<dbReference type="GO" id="GO:0008061">
    <property type="term" value="F:chitin binding"/>
    <property type="evidence" value="ECO:0007669"/>
    <property type="project" value="UniProtKB-KW"/>
</dbReference>
<evidence type="ECO:0000256" key="2">
    <source>
        <dbReference type="ARBA" id="ARBA00022729"/>
    </source>
</evidence>
<evidence type="ECO:0000313" key="7">
    <source>
        <dbReference type="Proteomes" id="UP001147760"/>
    </source>
</evidence>
<feature type="domain" description="LysM" evidence="5">
    <location>
        <begin position="173"/>
        <end position="218"/>
    </location>
</feature>
<evidence type="ECO:0000259" key="5">
    <source>
        <dbReference type="PROSITE" id="PS51782"/>
    </source>
</evidence>
<dbReference type="SMART" id="SM00257">
    <property type="entry name" value="LysM"/>
    <property type="match status" value="6"/>
</dbReference>
<evidence type="ECO:0000313" key="6">
    <source>
        <dbReference type="EMBL" id="KAJ5485801.1"/>
    </source>
</evidence>
<dbReference type="AlphaFoldDB" id="A0A9W9X836"/>
<organism evidence="6 7">
    <name type="scientific">Penicillium desertorum</name>
    <dbReference type="NCBI Taxonomy" id="1303715"/>
    <lineage>
        <taxon>Eukaryota</taxon>
        <taxon>Fungi</taxon>
        <taxon>Dikarya</taxon>
        <taxon>Ascomycota</taxon>
        <taxon>Pezizomycotina</taxon>
        <taxon>Eurotiomycetes</taxon>
        <taxon>Eurotiomycetidae</taxon>
        <taxon>Eurotiales</taxon>
        <taxon>Aspergillaceae</taxon>
        <taxon>Penicillium</taxon>
    </lineage>
</organism>
<keyword evidence="2" id="KW-0732">Signal</keyword>
<comment type="caution">
    <text evidence="6">The sequence shown here is derived from an EMBL/GenBank/DDBJ whole genome shotgun (WGS) entry which is preliminary data.</text>
</comment>
<dbReference type="EMBL" id="JAPWDO010000001">
    <property type="protein sequence ID" value="KAJ5485801.1"/>
    <property type="molecule type" value="Genomic_DNA"/>
</dbReference>
<feature type="compositionally biased region" description="Low complexity" evidence="4">
    <location>
        <begin position="226"/>
        <end position="248"/>
    </location>
</feature>
<feature type="region of interest" description="Disordered" evidence="4">
    <location>
        <begin position="226"/>
        <end position="260"/>
    </location>
</feature>
<name>A0A9W9X836_9EURO</name>
<evidence type="ECO:0000256" key="1">
    <source>
        <dbReference type="ARBA" id="ARBA00022669"/>
    </source>
</evidence>
<proteinExistence type="predicted"/>
<feature type="domain" description="LysM" evidence="5">
    <location>
        <begin position="710"/>
        <end position="756"/>
    </location>
</feature>
<dbReference type="InterPro" id="IPR036779">
    <property type="entry name" value="LysM_dom_sf"/>
</dbReference>
<keyword evidence="1" id="KW-0147">Chitin-binding</keyword>
<dbReference type="InterPro" id="IPR018392">
    <property type="entry name" value="LysM"/>
</dbReference>
<evidence type="ECO:0000256" key="4">
    <source>
        <dbReference type="SAM" id="MobiDB-lite"/>
    </source>
</evidence>
<feature type="domain" description="LysM" evidence="5">
    <location>
        <begin position="378"/>
        <end position="425"/>
    </location>
</feature>
<keyword evidence="7" id="KW-1185">Reference proteome</keyword>
<dbReference type="Pfam" id="PF01476">
    <property type="entry name" value="LysM"/>
    <property type="match status" value="4"/>
</dbReference>
<feature type="region of interest" description="Disordered" evidence="4">
    <location>
        <begin position="583"/>
        <end position="621"/>
    </location>
</feature>
<feature type="domain" description="LysM" evidence="5">
    <location>
        <begin position="301"/>
        <end position="349"/>
    </location>
</feature>
<accession>A0A9W9X836</accession>
<feature type="domain" description="LysM" evidence="5">
    <location>
        <begin position="532"/>
        <end position="578"/>
    </location>
</feature>
<feature type="compositionally biased region" description="Polar residues" evidence="4">
    <location>
        <begin position="249"/>
        <end position="260"/>
    </location>
</feature>
<reference evidence="6" key="1">
    <citation type="submission" date="2022-12" db="EMBL/GenBank/DDBJ databases">
        <authorList>
            <person name="Petersen C."/>
        </authorList>
    </citation>
    <scope>NUCLEOTIDE SEQUENCE</scope>
    <source>
        <strain evidence="6">IBT 17660</strain>
    </source>
</reference>
<dbReference type="Proteomes" id="UP001147760">
    <property type="component" value="Unassembled WGS sequence"/>
</dbReference>
<keyword evidence="3" id="KW-0843">Virulence</keyword>
<dbReference type="PROSITE" id="PS51782">
    <property type="entry name" value="LYSM"/>
    <property type="match status" value="7"/>
</dbReference>
<dbReference type="PANTHER" id="PTHR34997:SF2">
    <property type="entry name" value="LYSM DOMAIN-CONTAINING PROTEIN-RELATED"/>
    <property type="match status" value="1"/>
</dbReference>
<gene>
    <name evidence="6" type="ORF">N7530_000101</name>
</gene>
<feature type="domain" description="LysM" evidence="5">
    <location>
        <begin position="454"/>
        <end position="501"/>
    </location>
</feature>
<reference evidence="6" key="2">
    <citation type="journal article" date="2023" name="IMA Fungus">
        <title>Comparative genomic study of the Penicillium genus elucidates a diverse pangenome and 15 lateral gene transfer events.</title>
        <authorList>
            <person name="Petersen C."/>
            <person name="Sorensen T."/>
            <person name="Nielsen M.R."/>
            <person name="Sondergaard T.E."/>
            <person name="Sorensen J.L."/>
            <person name="Fitzpatrick D.A."/>
            <person name="Frisvad J.C."/>
            <person name="Nielsen K.L."/>
        </authorList>
    </citation>
    <scope>NUCLEOTIDE SEQUENCE</scope>
    <source>
        <strain evidence="6">IBT 17660</strain>
    </source>
</reference>
<sequence length="777" mass="82040">MEEGEDDYCANANPGSVLTIQYNTDGILNTNQARVPSRPAISKLDPSPNIGMGDTVGNILDPFKYIEQFRIARLPGLFQAEKSWCDVGESIPNCIPPINCGILVGNLTNLHLVIMRINLNILVAATAGAHLAQAHGHDHGFLHQRAATTTSSASALSSPDKPTLTGTISNCNQWYDVVSGDSCWGITQAFGITQDQFKAWNTAVGDSCVVQVGVSYCVGVGEVASTSTSSSATGSTASTSSVESSSAGNPSISTGTVTANSTSATPYSTLSYNTTTNPVTITNSDWPPSQTQTGQPSYCNNWYQVMSNENCRSILMKYSTWMSKEDFIDWNPAVGENCTNIYYGYWYCVGIQPQSSNIDNGTTEACPTQSGIATACQDYYIADETDTCDSIVSHEGFLTEDQFVEWNPDVGADCSGIKSGYYYCIWNGTSPPMPSTTTVLPSPVQTGITSSCKAWYQASDGDDCDLIPVQFGTFSKSEFLKWNPAVQSDCSGLVMGDYYCVAIPDTPATRTDSMTALPTPTTPSDTISDCSDYWLVGSNDDCTTIADDNDISVASLEAWNPSLGANCSELSTDTYICVAAPSNTTSSSTTPSSYSSTNASPSSTTAQASTTATSGGSTPSPVQTGIVSDCIRFYKVQAGNDCYDIAQAAGVALDDFYTWNPAIKDDCSGLQSDVFVCIGKSGYATTISTGTPVPVTPTPTQTGMVSGCLRFYDVQSGEGCADIASQAGVAQKDFYNWNPAVSTNCAGLQASVFVCIGTASPITTITSGTPVPFTPKS</sequence>
<feature type="domain" description="LysM" evidence="5">
    <location>
        <begin position="632"/>
        <end position="678"/>
    </location>
</feature>
<evidence type="ECO:0000256" key="3">
    <source>
        <dbReference type="ARBA" id="ARBA00023026"/>
    </source>
</evidence>
<dbReference type="PANTHER" id="PTHR34997">
    <property type="entry name" value="AM15"/>
    <property type="match status" value="1"/>
</dbReference>
<dbReference type="Gene3D" id="3.10.350.10">
    <property type="entry name" value="LysM domain"/>
    <property type="match status" value="7"/>
</dbReference>
<dbReference type="InterPro" id="IPR052210">
    <property type="entry name" value="LysM1-like"/>
</dbReference>
<dbReference type="CDD" id="cd00118">
    <property type="entry name" value="LysM"/>
    <property type="match status" value="4"/>
</dbReference>
<dbReference type="OrthoDB" id="5985073at2759"/>
<protein>
    <recommendedName>
        <fullName evidence="5">LysM domain-containing protein</fullName>
    </recommendedName>
</protein>